<dbReference type="GO" id="GO:0000166">
    <property type="term" value="F:nucleotide binding"/>
    <property type="evidence" value="ECO:0007669"/>
    <property type="project" value="UniProtKB-KW"/>
</dbReference>
<dbReference type="PROSITE" id="PS50142">
    <property type="entry name" value="RNASE_3_2"/>
    <property type="match status" value="2"/>
</dbReference>
<dbReference type="GO" id="GO:0006396">
    <property type="term" value="P:RNA processing"/>
    <property type="evidence" value="ECO:0007669"/>
    <property type="project" value="InterPro"/>
</dbReference>
<reference evidence="7 8" key="1">
    <citation type="submission" date="2019-01" db="EMBL/GenBank/DDBJ databases">
        <title>Genome sequencing of the rare red list fungi Fomitopsis rosea.</title>
        <authorList>
            <person name="Buettner E."/>
            <person name="Kellner H."/>
        </authorList>
    </citation>
    <scope>NUCLEOTIDE SEQUENCE [LARGE SCALE GENOMIC DNA]</scope>
    <source>
        <strain evidence="7 8">DSM 105464</strain>
    </source>
</reference>
<sequence>MSTDGASGSTGEGRTGSVDTLYPPQSDVAEPPKKRRRTNNTASQQQVEDAPKTSNVADLRMVLEQASVLFAVAEDEALRDKIVKSLLNQNSEAKKRRVPKDSIRASLCLLVLSDDETVGRSVADYVRAGDFASIGTYTASMAQADGTPHSQWYRLAQNDVAVISIECLLDSLRCRTLTMSQIHSIVVSDVLTFPDAIAELGRFTRAADTHSRPRISAVVVGPRPGEKVPKTYSRVELYLGARLLQVTHAELPRPPTPPPSENRELERKAAVSSSSVFRYPKKKPEFWANVPPLPSRAGRLYSTIVSIGDLNGTHHSPILVLTREPIPELPTFPVFSVGFSAPVQLRRAAPLEYNEEQLNALHGYTVRVCRNLTNRAFTCPVDNLPYLLAPLSNDFNLHAAQQGRATDLQLDEHIPWEAVQQAADEFIVPLAQDGNTSRSDFAADAVVQDRKVEFSIRYFITRVRRDMTPLSKAEDSLREAGYGSFLEYCMDRIKDFQGLQNNRQPMVEVEVVPAMSNNLNPTAKPIVTGSKVPPKYLIPELCQKLTIPASVLRSMLLLPSIMRRVDELLIVKELNGKLFNNSIRDLDLLAALTSPAALAERDYERLELLGDAFLKYVASLYLFVTMPSAGEGDLHIARQDIVSNKALLDCASELDLPAYVHSKPFVTKLWEPVVQPPASEPPTPTGTPTKATIGNDGEPPPAKRSKKQKQKDELDYQWLGDKTVADVVEAIIGAAFLSGGQHVALKAMKTLNIAIPSIEQWSDFARIIGRSPPSARNLLPLVDVKALEAIVRCEIKNRDIFAQALTHSSVHGPGYTGYERLEFIGDAILDFLVARYVYDSYPALAPAGLTLIKSAMISNETLAAFCVDAGLYQYFRHASPQVGTAITAYVDKIEKAKRDECASAERDGRLLGQYWLNTNPPKVLSDIVESIMGGLYISDDFTESGVVKFFDGALKPFYDRHIRMQTLSLHPTSTLFDLLYSYGCQQHQMVKEEDTRPRRCDVVVHDVILASAEDHSVASASRWAAAYALDALDGDPDFMMRTCDCRAGVQSKKAKKVQKTQLGYEIS</sequence>
<dbReference type="AlphaFoldDB" id="A0A4Y9Y5C2"/>
<dbReference type="GO" id="GO:0004525">
    <property type="term" value="F:ribonuclease III activity"/>
    <property type="evidence" value="ECO:0007669"/>
    <property type="project" value="InterPro"/>
</dbReference>
<dbReference type="Proteomes" id="UP000298390">
    <property type="component" value="Unassembled WGS sequence"/>
</dbReference>
<name>A0A4Y9Y5C2_9APHY</name>
<feature type="domain" description="PAZ" evidence="6">
    <location>
        <begin position="425"/>
        <end position="546"/>
    </location>
</feature>
<dbReference type="EMBL" id="SEKV01000474">
    <property type="protein sequence ID" value="TFY56807.1"/>
    <property type="molecule type" value="Genomic_DNA"/>
</dbReference>
<dbReference type="PANTHER" id="PTHR14950:SF37">
    <property type="entry name" value="ENDORIBONUCLEASE DICER"/>
    <property type="match status" value="1"/>
</dbReference>
<dbReference type="SMART" id="SM00535">
    <property type="entry name" value="RIBOc"/>
    <property type="match status" value="2"/>
</dbReference>
<evidence type="ECO:0000259" key="5">
    <source>
        <dbReference type="PROSITE" id="PS50142"/>
    </source>
</evidence>
<evidence type="ECO:0000256" key="2">
    <source>
        <dbReference type="ARBA" id="ARBA00022741"/>
    </source>
</evidence>
<dbReference type="PROSITE" id="PS50821">
    <property type="entry name" value="PAZ"/>
    <property type="match status" value="1"/>
</dbReference>
<evidence type="ECO:0000313" key="7">
    <source>
        <dbReference type="EMBL" id="TFY56807.1"/>
    </source>
</evidence>
<dbReference type="CDD" id="cd00593">
    <property type="entry name" value="RIBOc"/>
    <property type="match status" value="2"/>
</dbReference>
<dbReference type="InterPro" id="IPR000999">
    <property type="entry name" value="RNase_III_dom"/>
</dbReference>
<proteinExistence type="predicted"/>
<dbReference type="InterPro" id="IPR036389">
    <property type="entry name" value="RNase_III_sf"/>
</dbReference>
<feature type="domain" description="RNase III" evidence="5">
    <location>
        <begin position="784"/>
        <end position="940"/>
    </location>
</feature>
<accession>A0A4Y9Y5C2</accession>
<evidence type="ECO:0000259" key="6">
    <source>
        <dbReference type="PROSITE" id="PS50821"/>
    </source>
</evidence>
<dbReference type="InterPro" id="IPR003100">
    <property type="entry name" value="PAZ_dom"/>
</dbReference>
<feature type="compositionally biased region" description="Polar residues" evidence="4">
    <location>
        <begin position="39"/>
        <end position="53"/>
    </location>
</feature>
<dbReference type="Pfam" id="PF00636">
    <property type="entry name" value="Ribonuclease_3"/>
    <property type="match status" value="2"/>
</dbReference>
<keyword evidence="2" id="KW-0547">Nucleotide-binding</keyword>
<comment type="caution">
    <text evidence="7">The sequence shown here is derived from an EMBL/GenBank/DDBJ whole genome shotgun (WGS) entry which is preliminary data.</text>
</comment>
<evidence type="ECO:0000256" key="1">
    <source>
        <dbReference type="ARBA" id="ARBA00001946"/>
    </source>
</evidence>
<dbReference type="Gene3D" id="2.170.260.10">
    <property type="entry name" value="paz domain"/>
    <property type="match status" value="1"/>
</dbReference>
<gene>
    <name evidence="7" type="ORF">EVJ58_g7418</name>
</gene>
<dbReference type="PANTHER" id="PTHR14950">
    <property type="entry name" value="DICER-RELATED"/>
    <property type="match status" value="1"/>
</dbReference>
<organism evidence="7 8">
    <name type="scientific">Rhodofomes roseus</name>
    <dbReference type="NCBI Taxonomy" id="34475"/>
    <lineage>
        <taxon>Eukaryota</taxon>
        <taxon>Fungi</taxon>
        <taxon>Dikarya</taxon>
        <taxon>Basidiomycota</taxon>
        <taxon>Agaricomycotina</taxon>
        <taxon>Agaricomycetes</taxon>
        <taxon>Polyporales</taxon>
        <taxon>Rhodofomes</taxon>
    </lineage>
</organism>
<evidence type="ECO:0000256" key="3">
    <source>
        <dbReference type="ARBA" id="ARBA00022801"/>
    </source>
</evidence>
<feature type="region of interest" description="Disordered" evidence="4">
    <location>
        <begin position="1"/>
        <end position="53"/>
    </location>
</feature>
<dbReference type="STRING" id="34475.A0A4Y9Y5C2"/>
<keyword evidence="3" id="KW-0378">Hydrolase</keyword>
<feature type="domain" description="RNase III" evidence="5">
    <location>
        <begin position="588"/>
        <end position="740"/>
    </location>
</feature>
<dbReference type="SUPFAM" id="SSF69065">
    <property type="entry name" value="RNase III domain-like"/>
    <property type="match status" value="2"/>
</dbReference>
<dbReference type="GO" id="GO:0003723">
    <property type="term" value="F:RNA binding"/>
    <property type="evidence" value="ECO:0007669"/>
    <property type="project" value="InterPro"/>
</dbReference>
<feature type="compositionally biased region" description="Pro residues" evidence="4">
    <location>
        <begin position="674"/>
        <end position="685"/>
    </location>
</feature>
<protein>
    <submittedName>
        <fullName evidence="7">Uncharacterized protein</fullName>
    </submittedName>
</protein>
<comment type="cofactor">
    <cofactor evidence="1">
        <name>Mg(2+)</name>
        <dbReference type="ChEBI" id="CHEBI:18420"/>
    </cofactor>
</comment>
<evidence type="ECO:0000313" key="8">
    <source>
        <dbReference type="Proteomes" id="UP000298390"/>
    </source>
</evidence>
<feature type="region of interest" description="Disordered" evidence="4">
    <location>
        <begin position="674"/>
        <end position="711"/>
    </location>
</feature>
<dbReference type="Gene3D" id="1.10.1520.10">
    <property type="entry name" value="Ribonuclease III domain"/>
    <property type="match status" value="2"/>
</dbReference>
<evidence type="ECO:0000256" key="4">
    <source>
        <dbReference type="SAM" id="MobiDB-lite"/>
    </source>
</evidence>